<dbReference type="SUPFAM" id="SSF143517">
    <property type="entry name" value="TRCF domain-like"/>
    <property type="match status" value="1"/>
</dbReference>
<sequence length="100" mass="11758">MDIYRRLSQCENAVEIYEIEEEIIDRFGELDMPTKQFFELMVIKLLALDKKIKSISNYGQNVTVTYANNSKETIQSKSRDDDDIIKCALFYLRNNKPKVL</sequence>
<accession>A0A1W1BKQ3</accession>
<name>A0A1W1BKQ3_9ZZZZ</name>
<organism evidence="2">
    <name type="scientific">hydrothermal vent metagenome</name>
    <dbReference type="NCBI Taxonomy" id="652676"/>
    <lineage>
        <taxon>unclassified sequences</taxon>
        <taxon>metagenomes</taxon>
        <taxon>ecological metagenomes</taxon>
    </lineage>
</organism>
<evidence type="ECO:0000259" key="1">
    <source>
        <dbReference type="SMART" id="SM00982"/>
    </source>
</evidence>
<evidence type="ECO:0000313" key="2">
    <source>
        <dbReference type="EMBL" id="SFV54051.1"/>
    </source>
</evidence>
<dbReference type="SMART" id="SM00982">
    <property type="entry name" value="TRCF"/>
    <property type="match status" value="1"/>
</dbReference>
<dbReference type="InterPro" id="IPR037235">
    <property type="entry name" value="TRCF-like_C_D7"/>
</dbReference>
<protein>
    <submittedName>
        <fullName evidence="2">Transcription-repair coupling factor</fullName>
    </submittedName>
</protein>
<dbReference type="Gene3D" id="3.90.1150.50">
    <property type="entry name" value="Transcription-repair-coupling factor, D7 domain"/>
    <property type="match status" value="1"/>
</dbReference>
<dbReference type="Pfam" id="PF03461">
    <property type="entry name" value="TRCF"/>
    <property type="match status" value="1"/>
</dbReference>
<feature type="domain" description="Transcription-repair-coupling factor C-terminal" evidence="1">
    <location>
        <begin position="1"/>
        <end position="82"/>
    </location>
</feature>
<proteinExistence type="predicted"/>
<dbReference type="EMBL" id="FPHF01000027">
    <property type="protein sequence ID" value="SFV54051.1"/>
    <property type="molecule type" value="Genomic_DNA"/>
</dbReference>
<dbReference type="AlphaFoldDB" id="A0A1W1BKQ3"/>
<dbReference type="GO" id="GO:0006281">
    <property type="term" value="P:DNA repair"/>
    <property type="evidence" value="ECO:0007669"/>
    <property type="project" value="InterPro"/>
</dbReference>
<gene>
    <name evidence="2" type="ORF">MNB_SM-4-317</name>
</gene>
<dbReference type="InterPro" id="IPR005118">
    <property type="entry name" value="TRCF_C"/>
</dbReference>
<reference evidence="2" key="1">
    <citation type="submission" date="2016-10" db="EMBL/GenBank/DDBJ databases">
        <authorList>
            <person name="de Groot N.N."/>
        </authorList>
    </citation>
    <scope>NUCLEOTIDE SEQUENCE</scope>
</reference>